<protein>
    <submittedName>
        <fullName evidence="2">Uncharacterized protein</fullName>
    </submittedName>
</protein>
<evidence type="ECO:0000313" key="3">
    <source>
        <dbReference type="Proteomes" id="UP000816034"/>
    </source>
</evidence>
<accession>A0AA88GDB2</accession>
<name>A0AA88GDB2_NAELO</name>
<dbReference type="Proteomes" id="UP000816034">
    <property type="component" value="Unassembled WGS sequence"/>
</dbReference>
<evidence type="ECO:0000313" key="2">
    <source>
        <dbReference type="EMBL" id="KAG2373330.1"/>
    </source>
</evidence>
<feature type="compositionally biased region" description="Acidic residues" evidence="1">
    <location>
        <begin position="67"/>
        <end position="77"/>
    </location>
</feature>
<feature type="region of interest" description="Disordered" evidence="1">
    <location>
        <begin position="1"/>
        <end position="38"/>
    </location>
</feature>
<dbReference type="EMBL" id="PYSW02000056">
    <property type="protein sequence ID" value="KAG2373330.1"/>
    <property type="molecule type" value="Genomic_DNA"/>
</dbReference>
<keyword evidence="3" id="KW-1185">Reference proteome</keyword>
<organism evidence="2 3">
    <name type="scientific">Naegleria lovaniensis</name>
    <name type="common">Amoeba</name>
    <dbReference type="NCBI Taxonomy" id="51637"/>
    <lineage>
        <taxon>Eukaryota</taxon>
        <taxon>Discoba</taxon>
        <taxon>Heterolobosea</taxon>
        <taxon>Tetramitia</taxon>
        <taxon>Eutetramitia</taxon>
        <taxon>Vahlkampfiidae</taxon>
        <taxon>Naegleria</taxon>
    </lineage>
</organism>
<feature type="compositionally biased region" description="Low complexity" evidence="1">
    <location>
        <begin position="1"/>
        <end position="13"/>
    </location>
</feature>
<dbReference type="GeneID" id="68104650"/>
<gene>
    <name evidence="2" type="ORF">C9374_012196</name>
</gene>
<dbReference type="AlphaFoldDB" id="A0AA88GDB2"/>
<proteinExistence type="predicted"/>
<sequence length="134" mass="15027">MTPSMNNSNTSSSLHQDSDKAKAPKLSKIQKANDKHNKFGNHYSFKTITTFQMFLSTIQVQSSSSEADGEEAQEDSFESSVEYNFASEEEEETNDHNDLKDDITAVESFDIFPLSTQEDCDTVLGEAFDAVYYP</sequence>
<comment type="caution">
    <text evidence="2">The sequence shown here is derived from an EMBL/GenBank/DDBJ whole genome shotgun (WGS) entry which is preliminary data.</text>
</comment>
<dbReference type="RefSeq" id="XP_044542504.1">
    <property type="nucleotide sequence ID" value="XM_044687935.1"/>
</dbReference>
<evidence type="ECO:0000256" key="1">
    <source>
        <dbReference type="SAM" id="MobiDB-lite"/>
    </source>
</evidence>
<feature type="region of interest" description="Disordered" evidence="1">
    <location>
        <begin position="60"/>
        <end position="100"/>
    </location>
</feature>
<reference evidence="2 3" key="1">
    <citation type="journal article" date="2018" name="BMC Genomics">
        <title>The genome of Naegleria lovaniensis, the basis for a comparative approach to unravel pathogenicity factors of the human pathogenic amoeba N. fowleri.</title>
        <authorList>
            <person name="Liechti N."/>
            <person name="Schurch N."/>
            <person name="Bruggmann R."/>
            <person name="Wittwer M."/>
        </authorList>
    </citation>
    <scope>NUCLEOTIDE SEQUENCE [LARGE SCALE GENOMIC DNA]</scope>
    <source>
        <strain evidence="2 3">ATCC 30569</strain>
    </source>
</reference>